<dbReference type="Pfam" id="PF03564">
    <property type="entry name" value="DUF1759"/>
    <property type="match status" value="1"/>
</dbReference>
<sequence>MSVSSDDEPLAQLKRKCNLRLTNFQTKINKLQLYLNDQASNNDIFMIQSKLDSVLELCAEIECLKLDYYDITEDEQIADNDAEFEKTEDDLEYLKVSFQKILFQLNTADNVQMHKSRIPNEVFVKLPDVSLPEFNGNIDNWSNFKAQFDSLITNNSTLNETQKLFYLRSVLKGDAKLVETQEDTFNPLMKVLIDRFENKRLIVSNHILNILNIEKIHLESAKDLRNLVDAINKSLRGLKLLELEANELVHQILINVVIQKIDKETRKQYEMSLTTNELPNWDNFIEFLKKRSQVLENINGTHQQTRVKITNHGKNKNFMLKSTSKNICVLCKGGHAIYNCSAFLEMTPLQRFDISKHNRLLCRNQNIRSAPNADMTPTLQTGETPSPSHPVTPELATPSVGGESTLHTLSSTNKIKNAALLSTAVVWVYSPIRSGYVQGRVRLDCGSQSHFLTSQFASELGLSRRKINVPISGLSGSTTNAKWIASTIICNENSSFSSLIDLLIVPKITDFVPSKVLNITQLNIPKRSELADPNFDKPGKIDMLLGAELFYKIIKDGKIHSSSKLLFQNSVFGYIASGTVALKNSEQFCGLISQREIIENTLQKFWEIEDLSAEHQLNKEAEICENHLQKTDCRDKNGRYIVQMPLIEEDSTIKTLEMAWKSNEDQFIFKVSVKEQIVYTKRDVLSTIAKLFDPMGLLGSVICHSSLVIRSRLRSRWNPGSNLDSLTTAVFLGLAHVKYVGVRRPYAGGARKFGEGGASSGVLFVMQTQFKITKSVPK</sequence>
<evidence type="ECO:0000256" key="1">
    <source>
        <dbReference type="SAM" id="MobiDB-lite"/>
    </source>
</evidence>
<organism evidence="2 3">
    <name type="scientific">Araneus ventricosus</name>
    <name type="common">Orbweaver spider</name>
    <name type="synonym">Epeira ventricosa</name>
    <dbReference type="NCBI Taxonomy" id="182803"/>
    <lineage>
        <taxon>Eukaryota</taxon>
        <taxon>Metazoa</taxon>
        <taxon>Ecdysozoa</taxon>
        <taxon>Arthropoda</taxon>
        <taxon>Chelicerata</taxon>
        <taxon>Arachnida</taxon>
        <taxon>Araneae</taxon>
        <taxon>Araneomorphae</taxon>
        <taxon>Entelegynae</taxon>
        <taxon>Araneoidea</taxon>
        <taxon>Araneidae</taxon>
        <taxon>Araneus</taxon>
    </lineage>
</organism>
<reference evidence="2 3" key="1">
    <citation type="journal article" date="2019" name="Sci. Rep.">
        <title>Orb-weaving spider Araneus ventricosus genome elucidates the spidroin gene catalogue.</title>
        <authorList>
            <person name="Kono N."/>
            <person name="Nakamura H."/>
            <person name="Ohtoshi R."/>
            <person name="Moran D.A.P."/>
            <person name="Shinohara A."/>
            <person name="Yoshida Y."/>
            <person name="Fujiwara M."/>
            <person name="Mori M."/>
            <person name="Tomita M."/>
            <person name="Arakawa K."/>
        </authorList>
    </citation>
    <scope>NUCLEOTIDE SEQUENCE [LARGE SCALE GENOMIC DNA]</scope>
</reference>
<dbReference type="Proteomes" id="UP000499080">
    <property type="component" value="Unassembled WGS sequence"/>
</dbReference>
<dbReference type="InterPro" id="IPR005312">
    <property type="entry name" value="DUF1759"/>
</dbReference>
<feature type="region of interest" description="Disordered" evidence="1">
    <location>
        <begin position="371"/>
        <end position="402"/>
    </location>
</feature>
<proteinExistence type="predicted"/>
<dbReference type="OrthoDB" id="8045822at2759"/>
<gene>
    <name evidence="2" type="ORF">AVEN_15182_1</name>
</gene>
<dbReference type="PANTHER" id="PTHR47331:SF5">
    <property type="entry name" value="RIBONUCLEASE H"/>
    <property type="match status" value="1"/>
</dbReference>
<dbReference type="AlphaFoldDB" id="A0A4Y2MT47"/>
<evidence type="ECO:0000313" key="3">
    <source>
        <dbReference type="Proteomes" id="UP000499080"/>
    </source>
</evidence>
<name>A0A4Y2MT47_ARAVE</name>
<protein>
    <submittedName>
        <fullName evidence="2">Uncharacterized protein</fullName>
    </submittedName>
</protein>
<dbReference type="EMBL" id="BGPR01007692">
    <property type="protein sequence ID" value="GBN28796.1"/>
    <property type="molecule type" value="Genomic_DNA"/>
</dbReference>
<keyword evidence="3" id="KW-1185">Reference proteome</keyword>
<evidence type="ECO:0000313" key="2">
    <source>
        <dbReference type="EMBL" id="GBN28796.1"/>
    </source>
</evidence>
<dbReference type="PANTHER" id="PTHR47331">
    <property type="entry name" value="PHD-TYPE DOMAIN-CONTAINING PROTEIN"/>
    <property type="match status" value="1"/>
</dbReference>
<accession>A0A4Y2MT47</accession>
<feature type="compositionally biased region" description="Polar residues" evidence="1">
    <location>
        <begin position="371"/>
        <end position="386"/>
    </location>
</feature>
<comment type="caution">
    <text evidence="2">The sequence shown here is derived from an EMBL/GenBank/DDBJ whole genome shotgun (WGS) entry which is preliminary data.</text>
</comment>